<keyword evidence="9" id="KW-1185">Reference proteome</keyword>
<dbReference type="OrthoDB" id="1055148at2759"/>
<name>A0A9J6AIL9_SOLCO</name>
<dbReference type="SUPFAM" id="SSF48264">
    <property type="entry name" value="Cytochrome P450"/>
    <property type="match status" value="1"/>
</dbReference>
<keyword evidence="1 6" id="KW-0349">Heme</keyword>
<dbReference type="InterPro" id="IPR001128">
    <property type="entry name" value="Cyt_P450"/>
</dbReference>
<protein>
    <recommendedName>
        <fullName evidence="10">Cytochrome P450</fullName>
    </recommendedName>
</protein>
<keyword evidence="3 7" id="KW-0560">Oxidoreductase</keyword>
<dbReference type="InterPro" id="IPR050651">
    <property type="entry name" value="Plant_Cytochrome_P450_Monoox"/>
</dbReference>
<sequence>MDALLQGLVDEHRRDKSRNTMIDHLLSLQESEPEYYTDQIIKGIVLVMLNAGTETSSVTIEWAMSLLLNHPEVLEKARNEIDNHVGKDRLMDEADLPKLKYLQSIISETLRLFPAAPLLVPHESSDDCKVAGFHIPRGTMLLVNAWSIHRDPLLWEDPESFKPERFDGVEVESWKLLPFGMGRRACPGSGLAQRVVGLALGTMIQCFEWKRVGKEEVDLTEGKGLTMPKAEPLMVRCKARDMVHKVLSETS</sequence>
<dbReference type="Gene3D" id="1.10.630.10">
    <property type="entry name" value="Cytochrome P450"/>
    <property type="match status" value="1"/>
</dbReference>
<dbReference type="PROSITE" id="PS00086">
    <property type="entry name" value="CYTOCHROME_P450"/>
    <property type="match status" value="1"/>
</dbReference>
<evidence type="ECO:0000256" key="4">
    <source>
        <dbReference type="ARBA" id="ARBA00023004"/>
    </source>
</evidence>
<accession>A0A9J6AIL9</accession>
<keyword evidence="5 7" id="KW-0503">Monooxygenase</keyword>
<evidence type="ECO:0000256" key="3">
    <source>
        <dbReference type="ARBA" id="ARBA00023002"/>
    </source>
</evidence>
<dbReference type="InterPro" id="IPR002401">
    <property type="entry name" value="Cyt_P450_E_grp-I"/>
</dbReference>
<dbReference type="GO" id="GO:0005506">
    <property type="term" value="F:iron ion binding"/>
    <property type="evidence" value="ECO:0007669"/>
    <property type="project" value="InterPro"/>
</dbReference>
<dbReference type="Proteomes" id="UP000824120">
    <property type="component" value="Chromosome 2"/>
</dbReference>
<dbReference type="GO" id="GO:0004497">
    <property type="term" value="F:monooxygenase activity"/>
    <property type="evidence" value="ECO:0007669"/>
    <property type="project" value="UniProtKB-KW"/>
</dbReference>
<dbReference type="AlphaFoldDB" id="A0A9J6AIL9"/>
<dbReference type="PANTHER" id="PTHR47947:SF55">
    <property type="entry name" value="CYTOCHROME P450 81E8-LIKE"/>
    <property type="match status" value="1"/>
</dbReference>
<dbReference type="GO" id="GO:0020037">
    <property type="term" value="F:heme binding"/>
    <property type="evidence" value="ECO:0007669"/>
    <property type="project" value="InterPro"/>
</dbReference>
<reference evidence="8 9" key="1">
    <citation type="submission" date="2020-09" db="EMBL/GenBank/DDBJ databases">
        <title>De no assembly of potato wild relative species, Solanum commersonii.</title>
        <authorList>
            <person name="Cho K."/>
        </authorList>
    </citation>
    <scope>NUCLEOTIDE SEQUENCE [LARGE SCALE GENOMIC DNA]</scope>
    <source>
        <strain evidence="8">LZ3.2</strain>
        <tissue evidence="8">Leaf</tissue>
    </source>
</reference>
<evidence type="ECO:0000313" key="8">
    <source>
        <dbReference type="EMBL" id="KAG5623871.1"/>
    </source>
</evidence>
<comment type="caution">
    <text evidence="8">The sequence shown here is derived from an EMBL/GenBank/DDBJ whole genome shotgun (WGS) entry which is preliminary data.</text>
</comment>
<evidence type="ECO:0000256" key="6">
    <source>
        <dbReference type="PIRSR" id="PIRSR602401-1"/>
    </source>
</evidence>
<proteinExistence type="inferred from homology"/>
<dbReference type="EMBL" id="JACXVP010000002">
    <property type="protein sequence ID" value="KAG5623871.1"/>
    <property type="molecule type" value="Genomic_DNA"/>
</dbReference>
<comment type="similarity">
    <text evidence="7">Belongs to the cytochrome P450 family.</text>
</comment>
<evidence type="ECO:0008006" key="10">
    <source>
        <dbReference type="Google" id="ProtNLM"/>
    </source>
</evidence>
<dbReference type="PRINTS" id="PR00463">
    <property type="entry name" value="EP450I"/>
</dbReference>
<evidence type="ECO:0000256" key="2">
    <source>
        <dbReference type="ARBA" id="ARBA00022723"/>
    </source>
</evidence>
<keyword evidence="4 6" id="KW-0408">Iron</keyword>
<organism evidence="8 9">
    <name type="scientific">Solanum commersonii</name>
    <name type="common">Commerson's wild potato</name>
    <name type="synonym">Commerson's nightshade</name>
    <dbReference type="NCBI Taxonomy" id="4109"/>
    <lineage>
        <taxon>Eukaryota</taxon>
        <taxon>Viridiplantae</taxon>
        <taxon>Streptophyta</taxon>
        <taxon>Embryophyta</taxon>
        <taxon>Tracheophyta</taxon>
        <taxon>Spermatophyta</taxon>
        <taxon>Magnoliopsida</taxon>
        <taxon>eudicotyledons</taxon>
        <taxon>Gunneridae</taxon>
        <taxon>Pentapetalae</taxon>
        <taxon>asterids</taxon>
        <taxon>lamiids</taxon>
        <taxon>Solanales</taxon>
        <taxon>Solanaceae</taxon>
        <taxon>Solanoideae</taxon>
        <taxon>Solaneae</taxon>
        <taxon>Solanum</taxon>
    </lineage>
</organism>
<evidence type="ECO:0000256" key="5">
    <source>
        <dbReference type="ARBA" id="ARBA00023033"/>
    </source>
</evidence>
<dbReference type="PANTHER" id="PTHR47947">
    <property type="entry name" value="CYTOCHROME P450 82C3-RELATED"/>
    <property type="match status" value="1"/>
</dbReference>
<dbReference type="PRINTS" id="PR00385">
    <property type="entry name" value="P450"/>
</dbReference>
<dbReference type="GO" id="GO:0016705">
    <property type="term" value="F:oxidoreductase activity, acting on paired donors, with incorporation or reduction of molecular oxygen"/>
    <property type="evidence" value="ECO:0007669"/>
    <property type="project" value="InterPro"/>
</dbReference>
<dbReference type="Pfam" id="PF00067">
    <property type="entry name" value="p450"/>
    <property type="match status" value="1"/>
</dbReference>
<evidence type="ECO:0000256" key="1">
    <source>
        <dbReference type="ARBA" id="ARBA00022617"/>
    </source>
</evidence>
<gene>
    <name evidence="8" type="ORF">H5410_009089</name>
</gene>
<keyword evidence="2 6" id="KW-0479">Metal-binding</keyword>
<dbReference type="InterPro" id="IPR036396">
    <property type="entry name" value="Cyt_P450_sf"/>
</dbReference>
<evidence type="ECO:0000256" key="7">
    <source>
        <dbReference type="RuleBase" id="RU000461"/>
    </source>
</evidence>
<feature type="binding site" description="axial binding residue" evidence="6">
    <location>
        <position position="186"/>
    </location>
    <ligand>
        <name>heme</name>
        <dbReference type="ChEBI" id="CHEBI:30413"/>
    </ligand>
    <ligandPart>
        <name>Fe</name>
        <dbReference type="ChEBI" id="CHEBI:18248"/>
    </ligandPart>
</feature>
<comment type="cofactor">
    <cofactor evidence="6">
        <name>heme</name>
        <dbReference type="ChEBI" id="CHEBI:30413"/>
    </cofactor>
</comment>
<dbReference type="FunFam" id="1.10.630.10:FF:000203">
    <property type="entry name" value="Cytochrome P450 81D1"/>
    <property type="match status" value="1"/>
</dbReference>
<dbReference type="InterPro" id="IPR017972">
    <property type="entry name" value="Cyt_P450_CS"/>
</dbReference>
<evidence type="ECO:0000313" key="9">
    <source>
        <dbReference type="Proteomes" id="UP000824120"/>
    </source>
</evidence>